<reference evidence="3 4" key="1">
    <citation type="submission" date="2018-11" db="EMBL/GenBank/DDBJ databases">
        <title>Genomic Encyclopedia of Type Strains, Phase IV (KMG-IV): sequencing the most valuable type-strain genomes for metagenomic binning, comparative biology and taxonomic classification.</title>
        <authorList>
            <person name="Goeker M."/>
        </authorList>
    </citation>
    <scope>NUCLEOTIDE SEQUENCE [LARGE SCALE GENOMIC DNA]</scope>
    <source>
        <strain evidence="3 4">DSM 5900</strain>
    </source>
</reference>
<dbReference type="RefSeq" id="WP_123695327.1">
    <property type="nucleotide sequence ID" value="NZ_AP019700.1"/>
</dbReference>
<feature type="transmembrane region" description="Helical" evidence="1">
    <location>
        <begin position="12"/>
        <end position="34"/>
    </location>
</feature>
<protein>
    <submittedName>
        <fullName evidence="3">Tripartite tricarboxylate transporter TctB family protein</fullName>
    </submittedName>
</protein>
<keyword evidence="4" id="KW-1185">Reference proteome</keyword>
<evidence type="ECO:0000313" key="4">
    <source>
        <dbReference type="Proteomes" id="UP000278222"/>
    </source>
</evidence>
<feature type="transmembrane region" description="Helical" evidence="1">
    <location>
        <begin position="126"/>
        <end position="146"/>
    </location>
</feature>
<dbReference type="InterPro" id="IPR009936">
    <property type="entry name" value="DUF1468"/>
</dbReference>
<keyword evidence="1" id="KW-0472">Membrane</keyword>
<dbReference type="Proteomes" id="UP000278222">
    <property type="component" value="Unassembled WGS sequence"/>
</dbReference>
<sequence>MPDTARQPGDIVALAVVLALATVAAWRSVGYGLWSYGEPAPGLFPLLASGVTAIFAVLALVGCLAGSAPSDEFDPEAAQQDGPMLWGKLALYAAVVLVWPWLMVPLGFVLSTALALFVILRLAEGMGWTAVAVVLVAAVGLSWLVFDRVLGVPLPAGLLGA</sequence>
<gene>
    <name evidence="3" type="ORF">EDC65_5306</name>
</gene>
<dbReference type="EMBL" id="RJKX01000018">
    <property type="protein sequence ID" value="ROP81448.1"/>
    <property type="molecule type" value="Genomic_DNA"/>
</dbReference>
<dbReference type="OrthoDB" id="8304982at2"/>
<feature type="transmembrane region" description="Helical" evidence="1">
    <location>
        <begin position="46"/>
        <end position="68"/>
    </location>
</feature>
<accession>A0A3N1KT81</accession>
<comment type="caution">
    <text evidence="3">The sequence shown here is derived from an EMBL/GenBank/DDBJ whole genome shotgun (WGS) entry which is preliminary data.</text>
</comment>
<name>A0A3N1KT81_9PROT</name>
<feature type="transmembrane region" description="Helical" evidence="1">
    <location>
        <begin position="89"/>
        <end position="120"/>
    </location>
</feature>
<proteinExistence type="predicted"/>
<evidence type="ECO:0000259" key="2">
    <source>
        <dbReference type="Pfam" id="PF07331"/>
    </source>
</evidence>
<feature type="domain" description="DUF1468" evidence="2">
    <location>
        <begin position="12"/>
        <end position="155"/>
    </location>
</feature>
<evidence type="ECO:0000256" key="1">
    <source>
        <dbReference type="SAM" id="Phobius"/>
    </source>
</evidence>
<evidence type="ECO:0000313" key="3">
    <source>
        <dbReference type="EMBL" id="ROP81448.1"/>
    </source>
</evidence>
<dbReference type="Pfam" id="PF07331">
    <property type="entry name" value="TctB"/>
    <property type="match status" value="1"/>
</dbReference>
<dbReference type="AlphaFoldDB" id="A0A3N1KT81"/>
<organism evidence="3 4">
    <name type="scientific">Stella humosa</name>
    <dbReference type="NCBI Taxonomy" id="94"/>
    <lineage>
        <taxon>Bacteria</taxon>
        <taxon>Pseudomonadati</taxon>
        <taxon>Pseudomonadota</taxon>
        <taxon>Alphaproteobacteria</taxon>
        <taxon>Rhodospirillales</taxon>
        <taxon>Stellaceae</taxon>
        <taxon>Stella</taxon>
    </lineage>
</organism>
<keyword evidence="1" id="KW-1133">Transmembrane helix</keyword>
<keyword evidence="1" id="KW-0812">Transmembrane</keyword>